<dbReference type="AlphaFoldDB" id="A0A9Q2W3W0"/>
<dbReference type="Proteomes" id="UP000709437">
    <property type="component" value="Unassembled WGS sequence"/>
</dbReference>
<feature type="region of interest" description="Disordered" evidence="1">
    <location>
        <begin position="107"/>
        <end position="130"/>
    </location>
</feature>
<name>A0A9Q2W3W0_9MICO</name>
<evidence type="ECO:0000313" key="3">
    <source>
        <dbReference type="EMBL" id="MBT1542007.1"/>
    </source>
</evidence>
<keyword evidence="2" id="KW-0472">Membrane</keyword>
<dbReference type="EMBL" id="JAHEWX010000010">
    <property type="protein sequence ID" value="MBT1542007.1"/>
    <property type="molecule type" value="Genomic_DNA"/>
</dbReference>
<sequence>MGAHERTVTVQPIWYTRQRWIRTAVQTALAFLVTLGGSVAVLHAVAPQVLAALADVLPASWLAWLGAAFAFVISIASALSKLMAIPVVNTWLARGGFGSVPRSVAISGPEPTMSAGYPDALKSEPDDALG</sequence>
<keyword evidence="2" id="KW-1133">Transmembrane helix</keyword>
<dbReference type="RefSeq" id="WP_214563088.1">
    <property type="nucleotide sequence ID" value="NZ_JAHEWX010000010.1"/>
</dbReference>
<proteinExistence type="predicted"/>
<evidence type="ECO:0000256" key="2">
    <source>
        <dbReference type="SAM" id="Phobius"/>
    </source>
</evidence>
<feature type="transmembrane region" description="Helical" evidence="2">
    <location>
        <begin position="58"/>
        <end position="79"/>
    </location>
</feature>
<protein>
    <submittedName>
        <fullName evidence="3">Uncharacterized protein</fullName>
    </submittedName>
</protein>
<accession>A0A9Q2W3W0</accession>
<feature type="compositionally biased region" description="Basic and acidic residues" evidence="1">
    <location>
        <begin position="121"/>
        <end position="130"/>
    </location>
</feature>
<feature type="transmembrane region" description="Helical" evidence="2">
    <location>
        <begin position="27"/>
        <end position="46"/>
    </location>
</feature>
<evidence type="ECO:0000256" key="1">
    <source>
        <dbReference type="SAM" id="MobiDB-lite"/>
    </source>
</evidence>
<evidence type="ECO:0000313" key="4">
    <source>
        <dbReference type="Proteomes" id="UP000709437"/>
    </source>
</evidence>
<gene>
    <name evidence="3" type="ORF">KK103_09555</name>
</gene>
<reference evidence="3" key="1">
    <citation type="submission" date="2021-05" db="EMBL/GenBank/DDBJ databases">
        <title>Whole genome sequence of Curtobacterium flaccumfaciens pv. flaccumfaciens strain CFBP 3417.</title>
        <authorList>
            <person name="Osdaghi E."/>
            <person name="Taghouti G."/>
            <person name="Portier P."/>
            <person name="Fazliarab A."/>
            <person name="Taghavi S.M."/>
            <person name="Briand M."/>
            <person name="Le-Saux M."/>
            <person name="Jacques M.-A."/>
        </authorList>
    </citation>
    <scope>NUCLEOTIDE SEQUENCE</scope>
    <source>
        <strain evidence="3">CFBP 3417</strain>
    </source>
</reference>
<keyword evidence="2" id="KW-0812">Transmembrane</keyword>
<organism evidence="3 4">
    <name type="scientific">Curtobacterium flaccumfaciens pv. flaccumfaciens</name>
    <dbReference type="NCBI Taxonomy" id="138532"/>
    <lineage>
        <taxon>Bacteria</taxon>
        <taxon>Bacillati</taxon>
        <taxon>Actinomycetota</taxon>
        <taxon>Actinomycetes</taxon>
        <taxon>Micrococcales</taxon>
        <taxon>Microbacteriaceae</taxon>
        <taxon>Curtobacterium</taxon>
    </lineage>
</organism>
<comment type="caution">
    <text evidence="3">The sequence shown here is derived from an EMBL/GenBank/DDBJ whole genome shotgun (WGS) entry which is preliminary data.</text>
</comment>